<feature type="domain" description="Transposase-associated" evidence="2">
    <location>
        <begin position="37"/>
        <end position="108"/>
    </location>
</feature>
<dbReference type="EMBL" id="JBAMMX010000028">
    <property type="protein sequence ID" value="KAK6911558.1"/>
    <property type="molecule type" value="Genomic_DNA"/>
</dbReference>
<sequence>MINDTIVVMFSDSLKVMKRNERWPLKLNINIMMAIDKSWMNLPKRSLGYKKGVDDFMEYLSNLGLGDEIRCPCFRCRNVLYSNPDSIKEHLLKNGIMREYTQWYHHGEKFAGMAQPVVVQPETEDVAQRQTAEGDANVNDGDQSALEAVANDMIDGFRRIQEEAMTESKRPNTRKRKLLAQKSPYDSVHKDVRAVPGSCGQRATQPCSSPIVATNLIQNHVEEDEQEVDEIIRSLRQKIDASQRIQIQELGAMGSTGSTSGERRQLPQTARSDFIHKDTGNIIGSCEKQPVQHCSPAAMALNLIRSHLEEEVQQKEEQRKQEFARQKREEDLRKQGEWCHRLEETVNKSSEELSALNAKLDFLIGAFEKIKRKRHENEQRKHEEEQQRHVEELRRHEEGRRRLEEIVQKNCEELATLKEKMNFLLGDIDKMNW</sequence>
<evidence type="ECO:0000259" key="2">
    <source>
        <dbReference type="Pfam" id="PF13963"/>
    </source>
</evidence>
<dbReference type="InterPro" id="IPR029480">
    <property type="entry name" value="Transpos_assoc"/>
</dbReference>
<evidence type="ECO:0000313" key="3">
    <source>
        <dbReference type="EMBL" id="KAK6911558.1"/>
    </source>
</evidence>
<dbReference type="AlphaFoldDB" id="A0AAN8U7D1"/>
<comment type="caution">
    <text evidence="3">The sequence shown here is derived from an EMBL/GenBank/DDBJ whole genome shotgun (WGS) entry which is preliminary data.</text>
</comment>
<accession>A0AAN8U7D1</accession>
<evidence type="ECO:0000256" key="1">
    <source>
        <dbReference type="SAM" id="Coils"/>
    </source>
</evidence>
<evidence type="ECO:0000313" key="4">
    <source>
        <dbReference type="Proteomes" id="UP001370490"/>
    </source>
</evidence>
<name>A0AAN8U7D1_9MAGN</name>
<gene>
    <name evidence="3" type="ORF">RJ641_023651</name>
</gene>
<dbReference type="Proteomes" id="UP001370490">
    <property type="component" value="Unassembled WGS sequence"/>
</dbReference>
<feature type="coiled-coil region" evidence="1">
    <location>
        <begin position="298"/>
        <end position="420"/>
    </location>
</feature>
<keyword evidence="1" id="KW-0175">Coiled coil</keyword>
<organism evidence="3 4">
    <name type="scientific">Dillenia turbinata</name>
    <dbReference type="NCBI Taxonomy" id="194707"/>
    <lineage>
        <taxon>Eukaryota</taxon>
        <taxon>Viridiplantae</taxon>
        <taxon>Streptophyta</taxon>
        <taxon>Embryophyta</taxon>
        <taxon>Tracheophyta</taxon>
        <taxon>Spermatophyta</taxon>
        <taxon>Magnoliopsida</taxon>
        <taxon>eudicotyledons</taxon>
        <taxon>Gunneridae</taxon>
        <taxon>Pentapetalae</taxon>
        <taxon>Dilleniales</taxon>
        <taxon>Dilleniaceae</taxon>
        <taxon>Dillenia</taxon>
    </lineage>
</organism>
<keyword evidence="4" id="KW-1185">Reference proteome</keyword>
<reference evidence="3 4" key="1">
    <citation type="submission" date="2023-12" db="EMBL/GenBank/DDBJ databases">
        <title>A high-quality genome assembly for Dillenia turbinata (Dilleniales).</title>
        <authorList>
            <person name="Chanderbali A."/>
        </authorList>
    </citation>
    <scope>NUCLEOTIDE SEQUENCE [LARGE SCALE GENOMIC DNA]</scope>
    <source>
        <strain evidence="3">LSX21</strain>
        <tissue evidence="3">Leaf</tissue>
    </source>
</reference>
<dbReference type="Pfam" id="PF13963">
    <property type="entry name" value="Transpos_assoc"/>
    <property type="match status" value="1"/>
</dbReference>
<proteinExistence type="predicted"/>
<protein>
    <submittedName>
        <fullName evidence="3">Transposase-associated domain</fullName>
    </submittedName>
</protein>